<dbReference type="SUPFAM" id="SSF48576">
    <property type="entry name" value="Terpenoid synthases"/>
    <property type="match status" value="1"/>
</dbReference>
<dbReference type="SFLD" id="SFLDG01018">
    <property type="entry name" value="Squalene/Phytoene_Synthase_Lik"/>
    <property type="match status" value="1"/>
</dbReference>
<proteinExistence type="predicted"/>
<comment type="caution">
    <text evidence="1">The sequence shown here is derived from an EMBL/GenBank/DDBJ whole genome shotgun (WGS) entry which is preliminary data.</text>
</comment>
<organism evidence="1">
    <name type="scientific">Ignavibacterium album</name>
    <dbReference type="NCBI Taxonomy" id="591197"/>
    <lineage>
        <taxon>Bacteria</taxon>
        <taxon>Pseudomonadati</taxon>
        <taxon>Ignavibacteriota</taxon>
        <taxon>Ignavibacteria</taxon>
        <taxon>Ignavibacteriales</taxon>
        <taxon>Ignavibacteriaceae</taxon>
        <taxon>Ignavibacterium</taxon>
    </lineage>
</organism>
<accession>A0A7V3E756</accession>
<dbReference type="InterPro" id="IPR044843">
    <property type="entry name" value="Trans_IPPS_bact-type"/>
</dbReference>
<dbReference type="InterPro" id="IPR008949">
    <property type="entry name" value="Isoprenoid_synthase_dom_sf"/>
</dbReference>
<dbReference type="Gene3D" id="1.10.600.10">
    <property type="entry name" value="Farnesyl Diphosphate Synthase"/>
    <property type="match status" value="1"/>
</dbReference>
<keyword evidence="1" id="KW-0808">Transferase</keyword>
<dbReference type="AlphaFoldDB" id="A0A7V3E756"/>
<dbReference type="GO" id="GO:0004311">
    <property type="term" value="F:geranylgeranyl diphosphate synthase activity"/>
    <property type="evidence" value="ECO:0007669"/>
    <property type="project" value="InterPro"/>
</dbReference>
<dbReference type="SFLD" id="SFLDG01212">
    <property type="entry name" value="Phytoene_synthase_like"/>
    <property type="match status" value="1"/>
</dbReference>
<sequence length="289" mass="34013">MNQQKMRFMADSLIKNAISLSKKHYENFPVASFLIPKNKRTDIAIVYWFARTADDLADEGHLSASERIYALDEYEKHFNESLKGKFFSAEYKILSDIVLRNNLNPKDFADLISAFKQDVTKNRYENFDKVLDYCKRSANPVGRIVLNIFNIRDEEAYKFSDNICTALQLTNFFQDVEIDYAKNRIYFPKDEMLRFNVDEKLFEMKENNPNFSALLKYSIERTRNLFNQGKSLFRFLRGRLKLEIKWTVAGGEKILSKIEKNNYQIFGNRPKLNKADFISILLKSIFTND</sequence>
<dbReference type="NCBIfam" id="TIGR03464">
    <property type="entry name" value="HpnC"/>
    <property type="match status" value="1"/>
</dbReference>
<evidence type="ECO:0000313" key="1">
    <source>
        <dbReference type="EMBL" id="HFI90963.1"/>
    </source>
</evidence>
<reference evidence="1" key="1">
    <citation type="journal article" date="2020" name="mSystems">
        <title>Genome- and Community-Level Interaction Insights into Carbon Utilization and Element Cycling Functions of Hydrothermarchaeota in Hydrothermal Sediment.</title>
        <authorList>
            <person name="Zhou Z."/>
            <person name="Liu Y."/>
            <person name="Xu W."/>
            <person name="Pan J."/>
            <person name="Luo Z.H."/>
            <person name="Li M."/>
        </authorList>
    </citation>
    <scope>NUCLEOTIDE SEQUENCE [LARGE SCALE GENOMIC DNA]</scope>
    <source>
        <strain evidence="1">SpSt-479</strain>
    </source>
</reference>
<dbReference type="EC" id="2.5.1.21" evidence="1"/>
<dbReference type="GO" id="GO:0016114">
    <property type="term" value="P:terpenoid biosynthetic process"/>
    <property type="evidence" value="ECO:0007669"/>
    <property type="project" value="UniProtKB-ARBA"/>
</dbReference>
<protein>
    <submittedName>
        <fullName evidence="1">Squalene synthase HpnC</fullName>
        <ecNumber evidence="1">2.5.1.21</ecNumber>
    </submittedName>
</protein>
<dbReference type="EMBL" id="DSUJ01000008">
    <property type="protein sequence ID" value="HFI90963.1"/>
    <property type="molecule type" value="Genomic_DNA"/>
</dbReference>
<name>A0A7V3E756_9BACT</name>
<dbReference type="Pfam" id="PF00494">
    <property type="entry name" value="SQS_PSY"/>
    <property type="match status" value="1"/>
</dbReference>
<dbReference type="CDD" id="cd00683">
    <property type="entry name" value="Trans_IPPS_HH"/>
    <property type="match status" value="1"/>
</dbReference>
<dbReference type="InterPro" id="IPR033904">
    <property type="entry name" value="Trans_IPPS_HH"/>
</dbReference>
<gene>
    <name evidence="1" type="primary">hpnC</name>
    <name evidence="1" type="ORF">ENS31_05440</name>
</gene>
<dbReference type="InterPro" id="IPR017827">
    <property type="entry name" value="HSQ_synthase_HpnC"/>
</dbReference>
<dbReference type="SFLD" id="SFLDS00005">
    <property type="entry name" value="Isoprenoid_Synthase_Type_I"/>
    <property type="match status" value="1"/>
</dbReference>
<dbReference type="PANTHER" id="PTHR31480">
    <property type="entry name" value="BIFUNCTIONAL LYCOPENE CYCLASE/PHYTOENE SYNTHASE"/>
    <property type="match status" value="1"/>
</dbReference>
<dbReference type="InterPro" id="IPR002060">
    <property type="entry name" value="Squ/phyt_synthse"/>
</dbReference>
<dbReference type="GO" id="GO:0051996">
    <property type="term" value="F:squalene synthase [NAD(P)H] activity"/>
    <property type="evidence" value="ECO:0007669"/>
    <property type="project" value="UniProtKB-EC"/>
</dbReference>